<dbReference type="Proteomes" id="UP000010795">
    <property type="component" value="Chromosome"/>
</dbReference>
<gene>
    <name evidence="1" type="ordered locus">Theco_2097</name>
</gene>
<dbReference type="NCBIfam" id="TIGR02530">
    <property type="entry name" value="flg_new"/>
    <property type="match status" value="1"/>
</dbReference>
<evidence type="ECO:0000313" key="2">
    <source>
        <dbReference type="Proteomes" id="UP000010795"/>
    </source>
</evidence>
<keyword evidence="1" id="KW-0969">Cilium</keyword>
<dbReference type="EMBL" id="CP003255">
    <property type="protein sequence ID" value="AGA58219.1"/>
    <property type="molecule type" value="Genomic_DNA"/>
</dbReference>
<reference evidence="2" key="1">
    <citation type="submission" date="2012-01" db="EMBL/GenBank/DDBJ databases">
        <title>Complete sequence of chromosome of Thermobacillus composti KWC4.</title>
        <authorList>
            <person name="Lucas S."/>
            <person name="Han J."/>
            <person name="Lapidus A."/>
            <person name="Cheng J.-F."/>
            <person name="Goodwin L."/>
            <person name="Pitluck S."/>
            <person name="Peters L."/>
            <person name="Ovchinnikova G."/>
            <person name="Teshima H."/>
            <person name="Detter J.C."/>
            <person name="Han C."/>
            <person name="Tapia R."/>
            <person name="Land M."/>
            <person name="Hauser L."/>
            <person name="Kyrpides N."/>
            <person name="Ivanova N."/>
            <person name="Pagani I."/>
            <person name="Anderson I."/>
            <person name="Woyke T."/>
        </authorList>
    </citation>
    <scope>NUCLEOTIDE SEQUENCE [LARGE SCALE GENOMIC DNA]</scope>
    <source>
        <strain evidence="2">DSM 18247 / JCM 13945 / KWC4</strain>
    </source>
</reference>
<keyword evidence="1" id="KW-0966">Cell projection</keyword>
<keyword evidence="1" id="KW-0282">Flagellum</keyword>
<keyword evidence="2" id="KW-1185">Reference proteome</keyword>
<dbReference type="AlphaFoldDB" id="L0EF12"/>
<dbReference type="Pfam" id="PF12611">
    <property type="entry name" value="Flagellar_put"/>
    <property type="match status" value="1"/>
</dbReference>
<dbReference type="InterPro" id="IPR013367">
    <property type="entry name" value="Flagellar_put"/>
</dbReference>
<dbReference type="eggNOG" id="ENOG5032Y5R">
    <property type="taxonomic scope" value="Bacteria"/>
</dbReference>
<evidence type="ECO:0000313" key="1">
    <source>
        <dbReference type="EMBL" id="AGA58219.1"/>
    </source>
</evidence>
<dbReference type="STRING" id="717605.Theco_2097"/>
<sequence length="128" mass="13869">MADGIRIGQLYPARQPLGIGNPAQFRTQRTPDEAVSFEKLLKAGELKFSRHAEMRMQQRGISLKPEQLSKIVSAVEAAEAKGAKDSLILYRDIAMIVNVPSKTVVTAIDSGSAEGNVFTRIDSAVVIS</sequence>
<dbReference type="KEGG" id="tco:Theco_2097"/>
<dbReference type="OrthoDB" id="165650at2"/>
<dbReference type="HOGENOM" id="CLU_145226_3_1_9"/>
<name>L0EF12_THECK</name>
<protein>
    <submittedName>
        <fullName evidence="1">Flagellar operon protein</fullName>
    </submittedName>
</protein>
<accession>L0EF12</accession>
<organism evidence="1 2">
    <name type="scientific">Thermobacillus composti (strain DSM 18247 / JCM 13945 / KWC4)</name>
    <dbReference type="NCBI Taxonomy" id="717605"/>
    <lineage>
        <taxon>Bacteria</taxon>
        <taxon>Bacillati</taxon>
        <taxon>Bacillota</taxon>
        <taxon>Bacilli</taxon>
        <taxon>Bacillales</taxon>
        <taxon>Paenibacillaceae</taxon>
        <taxon>Thermobacillus</taxon>
    </lineage>
</organism>
<dbReference type="RefSeq" id="WP_015254964.1">
    <property type="nucleotide sequence ID" value="NC_019897.1"/>
</dbReference>
<proteinExistence type="predicted"/>